<name>X1SQ35_9ZZZZ</name>
<accession>X1SQ35</accession>
<evidence type="ECO:0000256" key="2">
    <source>
        <dbReference type="ARBA" id="ARBA00023029"/>
    </source>
</evidence>
<dbReference type="PANTHER" id="PTHR43493:SF5">
    <property type="entry name" value="DNA GYRASE SUBUNIT A, CHLOROPLASTIC_MITOCHONDRIAL"/>
    <property type="match status" value="1"/>
</dbReference>
<dbReference type="GO" id="GO:0009330">
    <property type="term" value="C:DNA topoisomerase type II (double strand cut, ATP-hydrolyzing) complex"/>
    <property type="evidence" value="ECO:0007669"/>
    <property type="project" value="TreeGrafter"/>
</dbReference>
<proteinExistence type="inferred from homology"/>
<evidence type="ECO:0000259" key="5">
    <source>
        <dbReference type="PROSITE" id="PS52040"/>
    </source>
</evidence>
<evidence type="ECO:0000313" key="6">
    <source>
        <dbReference type="EMBL" id="GAI69934.1"/>
    </source>
</evidence>
<protein>
    <recommendedName>
        <fullName evidence="5">Topo IIA-type catalytic domain-containing protein</fullName>
    </recommendedName>
</protein>
<dbReference type="GO" id="GO:0003677">
    <property type="term" value="F:DNA binding"/>
    <property type="evidence" value="ECO:0007669"/>
    <property type="project" value="UniProtKB-KW"/>
</dbReference>
<dbReference type="AlphaFoldDB" id="X1SQ35"/>
<dbReference type="Gene3D" id="3.90.199.10">
    <property type="entry name" value="Topoisomerase II, domain 5"/>
    <property type="match status" value="1"/>
</dbReference>
<gene>
    <name evidence="6" type="ORF">S06H3_65542</name>
</gene>
<dbReference type="InterPro" id="IPR050220">
    <property type="entry name" value="Type_II_DNA_Topoisomerases"/>
</dbReference>
<keyword evidence="2" id="KW-0799">Topoisomerase</keyword>
<evidence type="ECO:0000256" key="3">
    <source>
        <dbReference type="ARBA" id="ARBA00023125"/>
    </source>
</evidence>
<evidence type="ECO:0000256" key="4">
    <source>
        <dbReference type="ARBA" id="ARBA00023235"/>
    </source>
</evidence>
<feature type="non-terminal residue" evidence="6">
    <location>
        <position position="45"/>
    </location>
</feature>
<dbReference type="EMBL" id="BARV01044179">
    <property type="protein sequence ID" value="GAI69934.1"/>
    <property type="molecule type" value="Genomic_DNA"/>
</dbReference>
<dbReference type="GO" id="GO:0005524">
    <property type="term" value="F:ATP binding"/>
    <property type="evidence" value="ECO:0007669"/>
    <property type="project" value="InterPro"/>
</dbReference>
<dbReference type="SUPFAM" id="SSF56719">
    <property type="entry name" value="Type II DNA topoisomerase"/>
    <property type="match status" value="1"/>
</dbReference>
<dbReference type="GO" id="GO:0003918">
    <property type="term" value="F:DNA topoisomerase type II (double strand cut, ATP-hydrolyzing) activity"/>
    <property type="evidence" value="ECO:0007669"/>
    <property type="project" value="InterPro"/>
</dbReference>
<feature type="domain" description="Topo IIA-type catalytic" evidence="5">
    <location>
        <begin position="1"/>
        <end position="45"/>
    </location>
</feature>
<sequence>MLAPVGKSATVVGHVLGRFHPHGDVAVYDSLVRMAQDFAMRYPLI</sequence>
<dbReference type="InterPro" id="IPR013758">
    <property type="entry name" value="Topo_IIA_A/C_ab"/>
</dbReference>
<comment type="caution">
    <text evidence="6">The sequence shown here is derived from an EMBL/GenBank/DDBJ whole genome shotgun (WGS) entry which is preliminary data.</text>
</comment>
<dbReference type="GO" id="GO:0006265">
    <property type="term" value="P:DNA topological change"/>
    <property type="evidence" value="ECO:0007669"/>
    <property type="project" value="InterPro"/>
</dbReference>
<dbReference type="PANTHER" id="PTHR43493">
    <property type="entry name" value="DNA GYRASE/TOPOISOMERASE SUBUNIT A"/>
    <property type="match status" value="1"/>
</dbReference>
<dbReference type="GO" id="GO:0005737">
    <property type="term" value="C:cytoplasm"/>
    <property type="evidence" value="ECO:0007669"/>
    <property type="project" value="TreeGrafter"/>
</dbReference>
<reference evidence="6" key="1">
    <citation type="journal article" date="2014" name="Front. Microbiol.">
        <title>High frequency of phylogenetically diverse reductive dehalogenase-homologous genes in deep subseafloor sedimentary metagenomes.</title>
        <authorList>
            <person name="Kawai M."/>
            <person name="Futagami T."/>
            <person name="Toyoda A."/>
            <person name="Takaki Y."/>
            <person name="Nishi S."/>
            <person name="Hori S."/>
            <person name="Arai W."/>
            <person name="Tsubouchi T."/>
            <person name="Morono Y."/>
            <person name="Uchiyama I."/>
            <person name="Ito T."/>
            <person name="Fujiyama A."/>
            <person name="Inagaki F."/>
            <person name="Takami H."/>
        </authorList>
    </citation>
    <scope>NUCLEOTIDE SEQUENCE</scope>
    <source>
        <strain evidence="6">Expedition CK06-06</strain>
    </source>
</reference>
<keyword evidence="4" id="KW-0413">Isomerase</keyword>
<dbReference type="InterPro" id="IPR013760">
    <property type="entry name" value="Topo_IIA-like_dom_sf"/>
</dbReference>
<keyword evidence="3" id="KW-0238">DNA-binding</keyword>
<dbReference type="InterPro" id="IPR002205">
    <property type="entry name" value="Topo_IIA_dom_A"/>
</dbReference>
<dbReference type="PROSITE" id="PS52040">
    <property type="entry name" value="TOPO_IIA"/>
    <property type="match status" value="1"/>
</dbReference>
<dbReference type="Pfam" id="PF00521">
    <property type="entry name" value="DNA_topoisoIV"/>
    <property type="match status" value="1"/>
</dbReference>
<comment type="similarity">
    <text evidence="1">Belongs to the type II topoisomerase GyrA/ParC subunit family.</text>
</comment>
<organism evidence="6">
    <name type="scientific">marine sediment metagenome</name>
    <dbReference type="NCBI Taxonomy" id="412755"/>
    <lineage>
        <taxon>unclassified sequences</taxon>
        <taxon>metagenomes</taxon>
        <taxon>ecological metagenomes</taxon>
    </lineage>
</organism>
<evidence type="ECO:0000256" key="1">
    <source>
        <dbReference type="ARBA" id="ARBA00008263"/>
    </source>
</evidence>